<dbReference type="Proteomes" id="UP000298551">
    <property type="component" value="Chromosome"/>
</dbReference>
<dbReference type="InterPro" id="IPR050275">
    <property type="entry name" value="PGM_Phosphatase"/>
</dbReference>
<feature type="active site" description="Proton donor/acceptor" evidence="1">
    <location>
        <position position="80"/>
    </location>
</feature>
<gene>
    <name evidence="3" type="ORF">E6B08_10855</name>
</gene>
<proteinExistence type="predicted"/>
<dbReference type="EMBL" id="CP039371">
    <property type="protein sequence ID" value="QCI11831.1"/>
    <property type="molecule type" value="Genomic_DNA"/>
</dbReference>
<dbReference type="Pfam" id="PF00300">
    <property type="entry name" value="His_Phos_1"/>
    <property type="match status" value="1"/>
</dbReference>
<accession>A0A4D6XBI4</accession>
<dbReference type="InterPro" id="IPR001345">
    <property type="entry name" value="PG/BPGM_mutase_AS"/>
</dbReference>
<dbReference type="AlphaFoldDB" id="A0A4D6XBI4"/>
<dbReference type="PANTHER" id="PTHR48100">
    <property type="entry name" value="BROAD-SPECIFICITY PHOSPHATASE YOR283W-RELATED"/>
    <property type="match status" value="1"/>
</dbReference>
<evidence type="ECO:0000313" key="3">
    <source>
        <dbReference type="EMBL" id="QCI11831.1"/>
    </source>
</evidence>
<dbReference type="PROSITE" id="PS00175">
    <property type="entry name" value="PG_MUTASE"/>
    <property type="match status" value="1"/>
</dbReference>
<organism evidence="3 4">
    <name type="scientific">Pseudomonas putida</name>
    <name type="common">Arthrobacter siderocapsulatus</name>
    <dbReference type="NCBI Taxonomy" id="303"/>
    <lineage>
        <taxon>Bacteria</taxon>
        <taxon>Pseudomonadati</taxon>
        <taxon>Pseudomonadota</taxon>
        <taxon>Gammaproteobacteria</taxon>
        <taxon>Pseudomonadales</taxon>
        <taxon>Pseudomonadaceae</taxon>
        <taxon>Pseudomonas</taxon>
    </lineage>
</organism>
<evidence type="ECO:0000313" key="4">
    <source>
        <dbReference type="Proteomes" id="UP000298551"/>
    </source>
</evidence>
<name>A0A4D6XBI4_PSEPU</name>
<dbReference type="CDD" id="cd07067">
    <property type="entry name" value="HP_PGM_like"/>
    <property type="match status" value="1"/>
</dbReference>
<reference evidence="4" key="1">
    <citation type="submission" date="2019-04" db="EMBL/GenBank/DDBJ databases">
        <title>Genome sequence of Pseudomonas putida 1290, an auxin catabolizing strain.</title>
        <authorList>
            <person name="Laird T.S."/>
            <person name="Leveau J.H.J."/>
        </authorList>
    </citation>
    <scope>NUCLEOTIDE SEQUENCE [LARGE SCALE GENOMIC DNA]</scope>
    <source>
        <strain evidence="4">1290</strain>
    </source>
</reference>
<dbReference type="SMART" id="SM00855">
    <property type="entry name" value="PGAM"/>
    <property type="match status" value="1"/>
</dbReference>
<evidence type="ECO:0000256" key="1">
    <source>
        <dbReference type="PIRSR" id="PIRSR613078-1"/>
    </source>
</evidence>
<dbReference type="GO" id="GO:0016791">
    <property type="term" value="F:phosphatase activity"/>
    <property type="evidence" value="ECO:0007669"/>
    <property type="project" value="TreeGrafter"/>
</dbReference>
<sequence length="200" mass="22854">MRLYLVRHGQTLANLERRYLGSLDPELTEVGREQAVALRMELPTEIDCIVVSPLKRARQTAAIIGYRNDLPLQVVDAFRERNVGVFEGLTQAEAQERYPELWRQNITRHWDIGPPGGEPIVDVVQRIHQGLIEVMGSPKSKHLLLVAHGFVAKVVRALVLRNFSDFYDWQLGNGQWLVLEDVERVLDYSVPARDPLPRSQ</sequence>
<feature type="active site" description="Tele-phosphohistidine intermediate" evidence="1">
    <location>
        <position position="8"/>
    </location>
</feature>
<dbReference type="InterPro" id="IPR013078">
    <property type="entry name" value="His_Pase_superF_clade-1"/>
</dbReference>
<dbReference type="SUPFAM" id="SSF53254">
    <property type="entry name" value="Phosphoglycerate mutase-like"/>
    <property type="match status" value="1"/>
</dbReference>
<dbReference type="InterPro" id="IPR029033">
    <property type="entry name" value="His_PPase_superfam"/>
</dbReference>
<protein>
    <submittedName>
        <fullName evidence="3">Histidine phosphatase family protein</fullName>
    </submittedName>
</protein>
<dbReference type="OrthoDB" id="9082843at2"/>
<feature type="binding site" evidence="2">
    <location>
        <begin position="7"/>
        <end position="14"/>
    </location>
    <ligand>
        <name>substrate</name>
    </ligand>
</feature>
<dbReference type="RefSeq" id="WP_136913995.1">
    <property type="nucleotide sequence ID" value="NZ_CP039371.1"/>
</dbReference>
<feature type="binding site" evidence="2">
    <location>
        <position position="56"/>
    </location>
    <ligand>
        <name>substrate</name>
    </ligand>
</feature>
<dbReference type="Gene3D" id="3.40.50.1240">
    <property type="entry name" value="Phosphoglycerate mutase-like"/>
    <property type="match status" value="1"/>
</dbReference>
<evidence type="ECO:0000256" key="2">
    <source>
        <dbReference type="PIRSR" id="PIRSR613078-2"/>
    </source>
</evidence>